<evidence type="ECO:0000256" key="1">
    <source>
        <dbReference type="SAM" id="Phobius"/>
    </source>
</evidence>
<keyword evidence="1" id="KW-1133">Transmembrane helix</keyword>
<protein>
    <submittedName>
        <fullName evidence="2">Uncharacterized protein</fullName>
    </submittedName>
</protein>
<proteinExistence type="predicted"/>
<comment type="caution">
    <text evidence="2">The sequence shown here is derived from an EMBL/GenBank/DDBJ whole genome shotgun (WGS) entry which is preliminary data.</text>
</comment>
<name>A0A8S1L5K2_PARPR</name>
<organism evidence="2 3">
    <name type="scientific">Paramecium primaurelia</name>
    <dbReference type="NCBI Taxonomy" id="5886"/>
    <lineage>
        <taxon>Eukaryota</taxon>
        <taxon>Sar</taxon>
        <taxon>Alveolata</taxon>
        <taxon>Ciliophora</taxon>
        <taxon>Intramacronucleata</taxon>
        <taxon>Oligohymenophorea</taxon>
        <taxon>Peniculida</taxon>
        <taxon>Parameciidae</taxon>
        <taxon>Paramecium</taxon>
    </lineage>
</organism>
<keyword evidence="1" id="KW-0472">Membrane</keyword>
<keyword evidence="1" id="KW-0812">Transmembrane</keyword>
<evidence type="ECO:0000313" key="2">
    <source>
        <dbReference type="EMBL" id="CAD8062041.1"/>
    </source>
</evidence>
<evidence type="ECO:0000313" key="3">
    <source>
        <dbReference type="Proteomes" id="UP000688137"/>
    </source>
</evidence>
<dbReference type="EMBL" id="CAJJDM010000031">
    <property type="protein sequence ID" value="CAD8062041.1"/>
    <property type="molecule type" value="Genomic_DNA"/>
</dbReference>
<gene>
    <name evidence="2" type="ORF">PPRIM_AZ9-3.1.T0320299</name>
</gene>
<dbReference type="Proteomes" id="UP000688137">
    <property type="component" value="Unassembled WGS sequence"/>
</dbReference>
<accession>A0A8S1L5K2</accession>
<feature type="transmembrane region" description="Helical" evidence="1">
    <location>
        <begin position="20"/>
        <end position="39"/>
    </location>
</feature>
<reference evidence="2" key="1">
    <citation type="submission" date="2021-01" db="EMBL/GenBank/DDBJ databases">
        <authorList>
            <consortium name="Genoscope - CEA"/>
            <person name="William W."/>
        </authorList>
    </citation>
    <scope>NUCLEOTIDE SEQUENCE</scope>
</reference>
<sequence>MFSKLILWFKDLRMSNQIIIINFFIIIFAVFLVLVTAHIQQAIFFTYIQEVQQALSLKQEKSIVNNISKELRLYIQQKNYQTILNLWHSQQMVYQFIQKQAQYQIKVNQFQDCIEQEEIREDNIIYNSDIICQGLFTKQYDNQAILLNKTLSLLSPFSQIFLGDEQNKISFIDVPNNQIFAQYPRMYKYKDYIPNTRPWYKNHIDQYEINPNQQYYYSPIYTSVRSFMPYFSLTYSLIINQTLFGITSQLQEIYDKKIQSIPMSIFLVNQNGDIILTTMPSISQTNLLITIINETYTGFNQTDWDFIKKNSNQKISQETAFYLENKIFNKTVFVNAFNFEKENLTLIVQDDQSIFKFQKCEL</sequence>
<dbReference type="OMA" id="NQIFAQY"/>
<dbReference type="AlphaFoldDB" id="A0A8S1L5K2"/>
<keyword evidence="3" id="KW-1185">Reference proteome</keyword>